<gene>
    <name evidence="2" type="ORF">A7U60_g2642</name>
</gene>
<evidence type="ECO:0000256" key="1">
    <source>
        <dbReference type="SAM" id="SignalP"/>
    </source>
</evidence>
<accession>A0A9Q5N7X2</accession>
<reference evidence="2" key="1">
    <citation type="submission" date="2016-06" db="EMBL/GenBank/DDBJ databases">
        <title>Draft Genome sequence of the fungus Inonotus baumii.</title>
        <authorList>
            <person name="Zhu H."/>
            <person name="Lin W."/>
        </authorList>
    </citation>
    <scope>NUCLEOTIDE SEQUENCE</scope>
    <source>
        <strain evidence="2">821</strain>
    </source>
</reference>
<dbReference type="EMBL" id="LNZH02000140">
    <property type="protein sequence ID" value="OCB90180.1"/>
    <property type="molecule type" value="Genomic_DNA"/>
</dbReference>
<comment type="caution">
    <text evidence="2">The sequence shown here is derived from an EMBL/GenBank/DDBJ whole genome shotgun (WGS) entry which is preliminary data.</text>
</comment>
<dbReference type="AlphaFoldDB" id="A0A9Q5N7X2"/>
<protein>
    <submittedName>
        <fullName evidence="2">Uncharacterized protein</fullName>
    </submittedName>
</protein>
<dbReference type="Proteomes" id="UP000757232">
    <property type="component" value="Unassembled WGS sequence"/>
</dbReference>
<dbReference type="OrthoDB" id="3251634at2759"/>
<evidence type="ECO:0000313" key="3">
    <source>
        <dbReference type="Proteomes" id="UP000757232"/>
    </source>
</evidence>
<name>A0A9Q5N7X2_SANBA</name>
<feature type="chain" id="PRO_5040211250" evidence="1">
    <location>
        <begin position="22"/>
        <end position="161"/>
    </location>
</feature>
<keyword evidence="1" id="KW-0732">Signal</keyword>
<evidence type="ECO:0000313" key="2">
    <source>
        <dbReference type="EMBL" id="OCB90180.1"/>
    </source>
</evidence>
<feature type="signal peptide" evidence="1">
    <location>
        <begin position="1"/>
        <end position="21"/>
    </location>
</feature>
<organism evidence="2 3">
    <name type="scientific">Sanghuangporus baumii</name>
    <name type="common">Phellinus baumii</name>
    <dbReference type="NCBI Taxonomy" id="108892"/>
    <lineage>
        <taxon>Eukaryota</taxon>
        <taxon>Fungi</taxon>
        <taxon>Dikarya</taxon>
        <taxon>Basidiomycota</taxon>
        <taxon>Agaricomycotina</taxon>
        <taxon>Agaricomycetes</taxon>
        <taxon>Hymenochaetales</taxon>
        <taxon>Hymenochaetaceae</taxon>
        <taxon>Sanghuangporus</taxon>
    </lineage>
</organism>
<sequence length="161" mass="16802">MLARFPSTVFVALSFAASAFSQAIKVEHITVGLNIDSLTRNQASLNFDGDIHTLRGQVAELTTEQLSVSNSGTASTTIKQISADLGTLVIPVISFNHSFDNFVVPAGGTVNSGTVQNATLSLGALSLVQLVLLPTLDIISGEVTLSTQQSGIPTNFTLNLA</sequence>
<proteinExistence type="predicted"/>
<keyword evidence="3" id="KW-1185">Reference proteome</keyword>